<proteinExistence type="predicted"/>
<evidence type="ECO:0008006" key="3">
    <source>
        <dbReference type="Google" id="ProtNLM"/>
    </source>
</evidence>
<sequence>MKRKRLVRRRRPAGGSIRLIRKVAEQNVYNTAVLGTPAASGAVVTIGAAYQTPPFAGVGTYYNIPFAISTKLNDLLSFTELTALADKYKINWVKVKVFCNSSIASTASTAQLPSLLYTLDDDDVTLPASSTTGLNTIREKMSSRLRQFKPNTPITLFYKPKMQAPVNTAAGVIVAAGVQPAKWVDCNVVDVPHFGVKGFIQDANLATTASTLTQFKFDITVSVSLKDIQ</sequence>
<dbReference type="RefSeq" id="WP_218253986.1">
    <property type="nucleotide sequence ID" value="NZ_JABXWD010000558.1"/>
</dbReference>
<protein>
    <recommendedName>
        <fullName evidence="3">Capsid protein</fullName>
    </recommendedName>
</protein>
<accession>A0ABS6S416</accession>
<dbReference type="EMBL" id="JABXWD010000558">
    <property type="protein sequence ID" value="MBV6343372.1"/>
    <property type="molecule type" value="Genomic_DNA"/>
</dbReference>
<gene>
    <name evidence="1" type="ORF">HWQ67_17485</name>
</gene>
<reference evidence="1 2" key="1">
    <citation type="journal article" date="2020" name="J Geophys Res Biogeosci">
        <title>Magnetotaxis as an Adaptation to Enable Bacterial Shuttling of Microbial Sulfur and Sulfur Cycling Across Aquatic Oxic#Anoxic Interfaces.</title>
        <authorList>
            <person name="Li J."/>
            <person name="Liu P."/>
            <person name="Wang J."/>
            <person name="Roberts A.P."/>
            <person name="Pan Y."/>
        </authorList>
    </citation>
    <scope>NUCLEOTIDE SEQUENCE [LARGE SCALE GENOMIC DNA]</scope>
    <source>
        <strain evidence="1 2">MYR-1_YQ</strain>
    </source>
</reference>
<dbReference type="InterPro" id="IPR003383">
    <property type="entry name" value="Circovirus_capsid"/>
</dbReference>
<name>A0ABS6S416_9BACT</name>
<evidence type="ECO:0000313" key="1">
    <source>
        <dbReference type="EMBL" id="MBV6343372.1"/>
    </source>
</evidence>
<keyword evidence="2" id="KW-1185">Reference proteome</keyword>
<comment type="caution">
    <text evidence="1">The sequence shown here is derived from an EMBL/GenBank/DDBJ whole genome shotgun (WGS) entry which is preliminary data.</text>
</comment>
<evidence type="ECO:0000313" key="2">
    <source>
        <dbReference type="Proteomes" id="UP001196980"/>
    </source>
</evidence>
<organism evidence="1 2">
    <name type="scientific">Candidatus Magnetobacterium casense</name>
    <dbReference type="NCBI Taxonomy" id="1455061"/>
    <lineage>
        <taxon>Bacteria</taxon>
        <taxon>Pseudomonadati</taxon>
        <taxon>Nitrospirota</taxon>
        <taxon>Thermodesulfovibrionia</taxon>
        <taxon>Thermodesulfovibrionales</taxon>
        <taxon>Candidatus Magnetobacteriaceae</taxon>
        <taxon>Candidatus Magnetobacterium</taxon>
    </lineage>
</organism>
<dbReference type="Pfam" id="PF02443">
    <property type="entry name" value="Circo_capsid"/>
    <property type="match status" value="1"/>
</dbReference>
<dbReference type="Proteomes" id="UP001196980">
    <property type="component" value="Unassembled WGS sequence"/>
</dbReference>